<dbReference type="EMBL" id="LAZR01000015">
    <property type="protein sequence ID" value="KKO06558.1"/>
    <property type="molecule type" value="Genomic_DNA"/>
</dbReference>
<organism evidence="1">
    <name type="scientific">marine sediment metagenome</name>
    <dbReference type="NCBI Taxonomy" id="412755"/>
    <lineage>
        <taxon>unclassified sequences</taxon>
        <taxon>metagenomes</taxon>
        <taxon>ecological metagenomes</taxon>
    </lineage>
</organism>
<reference evidence="1" key="1">
    <citation type="journal article" date="2015" name="Nature">
        <title>Complex archaea that bridge the gap between prokaryotes and eukaryotes.</title>
        <authorList>
            <person name="Spang A."/>
            <person name="Saw J.H."/>
            <person name="Jorgensen S.L."/>
            <person name="Zaremba-Niedzwiedzka K."/>
            <person name="Martijn J."/>
            <person name="Lind A.E."/>
            <person name="van Eijk R."/>
            <person name="Schleper C."/>
            <person name="Guy L."/>
            <person name="Ettema T.J."/>
        </authorList>
    </citation>
    <scope>NUCLEOTIDE SEQUENCE</scope>
</reference>
<gene>
    <name evidence="1" type="ORF">LCGC14_0063660</name>
</gene>
<evidence type="ECO:0008006" key="2">
    <source>
        <dbReference type="Google" id="ProtNLM"/>
    </source>
</evidence>
<comment type="caution">
    <text evidence="1">The sequence shown here is derived from an EMBL/GenBank/DDBJ whole genome shotgun (WGS) entry which is preliminary data.</text>
</comment>
<dbReference type="AlphaFoldDB" id="A0A0F9W2V3"/>
<protein>
    <recommendedName>
        <fullName evidence="2">Solute-binding protein family 3/N-terminal domain-containing protein</fullName>
    </recommendedName>
</protein>
<name>A0A0F9W2V3_9ZZZZ</name>
<accession>A0A0F9W2V3</accession>
<sequence>MSGYLIRLAKTCLFILTICSPAASAEALEWTVWPLPGVVNVADGKPTDGITMEALDLLMARLPDLQADYRLANRLRQQRLMKNNHNFCSIPLLQREDSDELGYFIPFMASTPIQAVIRHGDLAKFPLEDGRLSLARLMSETELQGGISGFRTYPGDVHTWIRKAVAKGRVETVTGAQGGENLMLMVSHGRLDFIFEFASISRYMSKALRMREPLLSLPIHEEQKLVETGIYCTRNEWGRNMASRIDQAVREIAAEPAALMELYVAGMPEETWQAFSTEMAKYYQQRARRSVVFEPGQ</sequence>
<evidence type="ECO:0000313" key="1">
    <source>
        <dbReference type="EMBL" id="KKO06558.1"/>
    </source>
</evidence>
<proteinExistence type="predicted"/>